<dbReference type="PANTHER" id="PTHR18895:SF74">
    <property type="entry name" value="MTRF1L RELEASE FACTOR GLUTAMINE METHYLTRANSFERASE"/>
    <property type="match status" value="1"/>
</dbReference>
<sequence>MNIKEALAYATKQLEKSSKRPRFEGELLLAHHLKKDRTYLHAFDETIVDNIESFNALVKRRANHEPYEYIVGEASFYDIELNVEQGVLIPRPETEILIDLVAEIIEKEKITSIAEIGVGSGAISIVLSRKFPNLNIIATDICDIPIKVSRSNIKKYQVEDRVKVLKSSILDEVNKPIELVVSNPPYIANDFKLEKNVGEYEPKEALFGGVVGDELLKQIVLDVKNRNIKYLACEMGYDQKEPMTQFFNEIGEENYKFYKDLAGLDRGFILSFT</sequence>
<dbReference type="PANTHER" id="PTHR18895">
    <property type="entry name" value="HEMK METHYLTRANSFERASE"/>
    <property type="match status" value="1"/>
</dbReference>
<dbReference type="SUPFAM" id="SSF53335">
    <property type="entry name" value="S-adenosyl-L-methionine-dependent methyltransferases"/>
    <property type="match status" value="1"/>
</dbReference>
<dbReference type="PROSITE" id="PS00092">
    <property type="entry name" value="N6_MTASE"/>
    <property type="match status" value="1"/>
</dbReference>
<evidence type="ECO:0000259" key="7">
    <source>
        <dbReference type="Pfam" id="PF17827"/>
    </source>
</evidence>
<keyword evidence="4" id="KW-0949">S-adenosyl-L-methionine</keyword>
<accession>A0A1W1C8E5</accession>
<dbReference type="InterPro" id="IPR002052">
    <property type="entry name" value="DNA_methylase_N6_adenine_CS"/>
</dbReference>
<name>A0A1W1C8E5_9ZZZZ</name>
<dbReference type="Pfam" id="PF17827">
    <property type="entry name" value="PrmC_N"/>
    <property type="match status" value="1"/>
</dbReference>
<dbReference type="InterPro" id="IPR050320">
    <property type="entry name" value="N5-glutamine_MTase"/>
</dbReference>
<dbReference type="GO" id="GO:0003676">
    <property type="term" value="F:nucleic acid binding"/>
    <property type="evidence" value="ECO:0007669"/>
    <property type="project" value="InterPro"/>
</dbReference>
<gene>
    <name evidence="8" type="ORF">MNB_SV-14-258</name>
</gene>
<evidence type="ECO:0000313" key="8">
    <source>
        <dbReference type="EMBL" id="SFV62013.1"/>
    </source>
</evidence>
<comment type="catalytic activity">
    <reaction evidence="5">
        <text>L-glutaminyl-[peptide chain release factor] + S-adenosyl-L-methionine = N(5)-methyl-L-glutaminyl-[peptide chain release factor] + S-adenosyl-L-homocysteine + H(+)</text>
        <dbReference type="Rhea" id="RHEA:42896"/>
        <dbReference type="Rhea" id="RHEA-COMP:10271"/>
        <dbReference type="Rhea" id="RHEA-COMP:10272"/>
        <dbReference type="ChEBI" id="CHEBI:15378"/>
        <dbReference type="ChEBI" id="CHEBI:30011"/>
        <dbReference type="ChEBI" id="CHEBI:57856"/>
        <dbReference type="ChEBI" id="CHEBI:59789"/>
        <dbReference type="ChEBI" id="CHEBI:61891"/>
        <dbReference type="EC" id="2.1.1.297"/>
    </reaction>
</comment>
<dbReference type="GO" id="GO:0032259">
    <property type="term" value="P:methylation"/>
    <property type="evidence" value="ECO:0007669"/>
    <property type="project" value="UniProtKB-KW"/>
</dbReference>
<dbReference type="AlphaFoldDB" id="A0A1W1C8E5"/>
<dbReference type="InterPro" id="IPR004556">
    <property type="entry name" value="HemK-like"/>
</dbReference>
<dbReference type="Gene3D" id="1.10.8.10">
    <property type="entry name" value="DNA helicase RuvA subunit, C-terminal domain"/>
    <property type="match status" value="1"/>
</dbReference>
<evidence type="ECO:0000259" key="6">
    <source>
        <dbReference type="Pfam" id="PF05175"/>
    </source>
</evidence>
<dbReference type="Gene3D" id="3.40.50.150">
    <property type="entry name" value="Vaccinia Virus protein VP39"/>
    <property type="match status" value="1"/>
</dbReference>
<evidence type="ECO:0000256" key="2">
    <source>
        <dbReference type="ARBA" id="ARBA00022603"/>
    </source>
</evidence>
<evidence type="ECO:0000256" key="4">
    <source>
        <dbReference type="ARBA" id="ARBA00022691"/>
    </source>
</evidence>
<dbReference type="EMBL" id="FPHN01000136">
    <property type="protein sequence ID" value="SFV62013.1"/>
    <property type="molecule type" value="Genomic_DNA"/>
</dbReference>
<reference evidence="8" key="1">
    <citation type="submission" date="2016-10" db="EMBL/GenBank/DDBJ databases">
        <authorList>
            <person name="de Groot N.N."/>
        </authorList>
    </citation>
    <scope>NUCLEOTIDE SEQUENCE</scope>
</reference>
<dbReference type="GO" id="GO:0102559">
    <property type="term" value="F:peptide chain release factor N(5)-glutamine methyltransferase activity"/>
    <property type="evidence" value="ECO:0007669"/>
    <property type="project" value="UniProtKB-EC"/>
</dbReference>
<proteinExistence type="predicted"/>
<organism evidence="8">
    <name type="scientific">hydrothermal vent metagenome</name>
    <dbReference type="NCBI Taxonomy" id="652676"/>
    <lineage>
        <taxon>unclassified sequences</taxon>
        <taxon>metagenomes</taxon>
        <taxon>ecological metagenomes</taxon>
    </lineage>
</organism>
<keyword evidence="3 8" id="KW-0808">Transferase</keyword>
<evidence type="ECO:0000256" key="3">
    <source>
        <dbReference type="ARBA" id="ARBA00022679"/>
    </source>
</evidence>
<dbReference type="InterPro" id="IPR040758">
    <property type="entry name" value="PrmC_N"/>
</dbReference>
<feature type="domain" description="Release factor glutamine methyltransferase N-terminal" evidence="7">
    <location>
        <begin position="5"/>
        <end position="72"/>
    </location>
</feature>
<dbReference type="NCBIfam" id="TIGR03534">
    <property type="entry name" value="RF_mod_PrmC"/>
    <property type="match status" value="1"/>
</dbReference>
<feature type="domain" description="Methyltransferase small" evidence="6">
    <location>
        <begin position="100"/>
        <end position="190"/>
    </location>
</feature>
<keyword evidence="2 8" id="KW-0489">Methyltransferase</keyword>
<dbReference type="InterPro" id="IPR019874">
    <property type="entry name" value="RF_methyltr_PrmC"/>
</dbReference>
<evidence type="ECO:0000256" key="1">
    <source>
        <dbReference type="ARBA" id="ARBA00012771"/>
    </source>
</evidence>
<evidence type="ECO:0000256" key="5">
    <source>
        <dbReference type="ARBA" id="ARBA00048391"/>
    </source>
</evidence>
<dbReference type="InterPro" id="IPR029063">
    <property type="entry name" value="SAM-dependent_MTases_sf"/>
</dbReference>
<dbReference type="NCBIfam" id="TIGR00536">
    <property type="entry name" value="hemK_fam"/>
    <property type="match status" value="1"/>
</dbReference>
<dbReference type="CDD" id="cd02440">
    <property type="entry name" value="AdoMet_MTases"/>
    <property type="match status" value="1"/>
</dbReference>
<protein>
    <recommendedName>
        <fullName evidence="1">peptide chain release factor N(5)-glutamine methyltransferase</fullName>
        <ecNumber evidence="1">2.1.1.297</ecNumber>
    </recommendedName>
</protein>
<dbReference type="InterPro" id="IPR007848">
    <property type="entry name" value="Small_mtfrase_dom"/>
</dbReference>
<dbReference type="EC" id="2.1.1.297" evidence="1"/>
<dbReference type="Pfam" id="PF05175">
    <property type="entry name" value="MTS"/>
    <property type="match status" value="1"/>
</dbReference>